<evidence type="ECO:0000313" key="3">
    <source>
        <dbReference type="EMBL" id="MBP2079463.1"/>
    </source>
</evidence>
<reference evidence="3" key="1">
    <citation type="submission" date="2021-03" db="EMBL/GenBank/DDBJ databases">
        <title>Genomic Encyclopedia of Type Strains, Phase IV (KMG-IV): sequencing the most valuable type-strain genomes for metagenomic binning, comparative biology and taxonomic classification.</title>
        <authorList>
            <person name="Goeker M."/>
        </authorList>
    </citation>
    <scope>NUCLEOTIDE SEQUENCE</scope>
    <source>
        <strain evidence="3">DSM 107338</strain>
    </source>
</reference>
<evidence type="ECO:0000313" key="4">
    <source>
        <dbReference type="Proteomes" id="UP001138793"/>
    </source>
</evidence>
<name>A0A9X0YV62_9BACI</name>
<sequence>MLNQFYKYLADKLIDYFKESKLTGGERFYLQFDNKEEVNFFYDFLKGNNNADEFRYQHKQGEPYSTFALVIGDIKVVVAATNGNVTPDFLVTLRNEVGLQRNDWYKTALLSICYENLDSIRGGSSDLQKEGMPLNVKSILKTLEEEIDNNDLLSPDHKEVLKFHLKKKREEAFIQSSLLDYAEILGFLSKGEIKKGDYAHLGLFYDANLDQFSKNQMRNRLKDNHSLFHQVQYIHEYENLQSQLEKIFDEKGIQLLIKENWTENEYSAIKSSHENSLQSDKPIEYIEAKKGLTSEGLVYWEKPQMETKAGQRKRHIIVFNPNKLENVQLSFEFDDRLRKEFIHKKSMDFCTVSGKKFNVNLVHQPGTTSFYQAVYTHNNQTKSKYIFNITVVECNQILLEGIKTLFEINVKKGRITLNRKNEEIMFGNVDGSAEEALVEDADQVIQLQDIGVKISTESPAWDDDNLYFQIEHINSVIPFMIKEEISRVTPISGMRIWKLKRENEEDFHYDEIANKLKQKTREFSASNEVKTYLLDEIEWIKSGFLFARRAASSLKGEVLALDKQLVNAYHKLLDYYRSRDLIPSLAYMNDTLTELSLEYIKTFIQCVSELKEDSILEEEGKNLFKLGIINEIDRISFTPLHPLNVAYQLEVQNHLLDESIDLHILERLKPNNLLPYIYGNTNQMYRPVSQKTVPQWLIYEPIQKVAIGESNAFLSHVVEEKLNQFVEHFPYLFLENARSPIQLNVINITNDKEVVRGLILFLKKQIEKKGLSGIVPIEVAIYNQEKSSAFEQFSMIDEVEELEQTFSITSLKTKNLDAVDVLRIIRGNIFYYRRSYQEAYDYAHISFYKMVSNDAPASNKMKEIETGLSLKGLISSQSYLETKNDYRTGFGMRNAENQSNYLIMMAKSMNELASNLENNGVKPYRKDEAIVTRTANYNESILDQLYDASYWVTFIEPNVDLDFFQSSSRNLLVIHYSDQYSSSTQYDAITVTDKSEQYKSIIEQYLNSREIKAKPEQIENAIRAFNSFNGEWLLRIISNKGEFSREKLSIISAINYVLSILDHDDIFWVPVSLEEILRIAGVTKLTKNEGVFSAKNLNVSGVHSDDLLLIGIEQREDKLSVHYYPVEVKLGINSRSAISKGKSQIDKTHQLFKTQLAKEGISHKTVFKNKFFRNFFIQIMFSNMRKLIENKIWKEKEYSKLYKLKEMLLNDDYQLGNHLNPFIGKGAVISFKKEQTWKSVNIEDDILMIELTEDDGYTGLIKEIENLKDKIQQGNTDINPETLLFNKYQYIKRERTTEVLAEVESQNEKDSETTQNELNNSTKEKTLPNDNVSILLGSVEGSTKDIYWEYGHPGLANRHLLISGKSGQGKSYFIQCVLLELSRQGVSNIIFDYTDGFKSSKLEPEFKELMGDNLEQFLVALNKFPINPFKRNKKELDEDIYIDEDDTDIAERIKAVFSAVFKDLGIQQQNAIYEAVLRGLENYGDSMNLELMLKELENDSTGPAKTARSQIKPLIDKNPFNSDSYYDWQQLINQKGKVFIIQLTGYNREVQMMITEFILWDLWNHLLNHGDKDNPLTVILDEAQNLDHREKSPSAKILTEGRKFGWSGCYATQSFRGQFSSDEVSRLQGASQKIYFMPPENEISSIAANLAQDTQEKRNWEKRLSTLKKGQCVVSGPLIQKDGSLKQNPPVVINISPLEDRKL</sequence>
<feature type="region of interest" description="Disordered" evidence="1">
    <location>
        <begin position="1302"/>
        <end position="1326"/>
    </location>
</feature>
<dbReference type="RefSeq" id="WP_149473597.1">
    <property type="nucleotide sequence ID" value="NZ_JAGGMB010000016.1"/>
</dbReference>
<proteinExistence type="predicted"/>
<gene>
    <name evidence="3" type="ORF">J2Z64_003761</name>
</gene>
<keyword evidence="4" id="KW-1185">Reference proteome</keyword>
<evidence type="ECO:0000259" key="2">
    <source>
        <dbReference type="Pfam" id="PF01935"/>
    </source>
</evidence>
<dbReference type="PANTHER" id="PTHR30121:SF6">
    <property type="entry name" value="SLR6007 PROTEIN"/>
    <property type="match status" value="1"/>
</dbReference>
<dbReference type="PANTHER" id="PTHR30121">
    <property type="entry name" value="UNCHARACTERIZED PROTEIN YJGR-RELATED"/>
    <property type="match status" value="1"/>
</dbReference>
<dbReference type="NCBIfam" id="TIGR03237">
    <property type="entry name" value="dnd_assoc_2"/>
    <property type="match status" value="1"/>
</dbReference>
<dbReference type="Proteomes" id="UP001138793">
    <property type="component" value="Unassembled WGS sequence"/>
</dbReference>
<dbReference type="InterPro" id="IPR017646">
    <property type="entry name" value="Dnd_assoc_2"/>
</dbReference>
<dbReference type="Gene3D" id="3.40.50.300">
    <property type="entry name" value="P-loop containing nucleotide triphosphate hydrolases"/>
    <property type="match status" value="2"/>
</dbReference>
<dbReference type="InterPro" id="IPR002789">
    <property type="entry name" value="HerA_central"/>
</dbReference>
<dbReference type="InterPro" id="IPR051162">
    <property type="entry name" value="T4SS_component"/>
</dbReference>
<feature type="domain" description="Helicase HerA central" evidence="2">
    <location>
        <begin position="1355"/>
        <end position="1559"/>
    </location>
</feature>
<evidence type="ECO:0000256" key="1">
    <source>
        <dbReference type="SAM" id="MobiDB-lite"/>
    </source>
</evidence>
<organism evidence="3 4">
    <name type="scientific">Oceanobacillus polygoni</name>
    <dbReference type="NCBI Taxonomy" id="1235259"/>
    <lineage>
        <taxon>Bacteria</taxon>
        <taxon>Bacillati</taxon>
        <taxon>Bacillota</taxon>
        <taxon>Bacilli</taxon>
        <taxon>Bacillales</taxon>
        <taxon>Bacillaceae</taxon>
        <taxon>Oceanobacillus</taxon>
    </lineage>
</organism>
<comment type="caution">
    <text evidence="3">The sequence shown here is derived from an EMBL/GenBank/DDBJ whole genome shotgun (WGS) entry which is preliminary data.</text>
</comment>
<dbReference type="SUPFAM" id="SSF52540">
    <property type="entry name" value="P-loop containing nucleoside triphosphate hydrolases"/>
    <property type="match status" value="1"/>
</dbReference>
<accession>A0A9X0YV62</accession>
<protein>
    <submittedName>
        <fullName evidence="3">DNA phosphorothioation-dependent restriction protein DptH</fullName>
    </submittedName>
</protein>
<dbReference type="OrthoDB" id="9758751at2"/>
<dbReference type="InterPro" id="IPR027417">
    <property type="entry name" value="P-loop_NTPase"/>
</dbReference>
<dbReference type="EMBL" id="JAGGMB010000016">
    <property type="protein sequence ID" value="MBP2079463.1"/>
    <property type="molecule type" value="Genomic_DNA"/>
</dbReference>
<dbReference type="Pfam" id="PF01935">
    <property type="entry name" value="DUF87"/>
    <property type="match status" value="1"/>
</dbReference>